<dbReference type="InterPro" id="IPR013094">
    <property type="entry name" value="AB_hydrolase_3"/>
</dbReference>
<dbReference type="EMBL" id="ML977184">
    <property type="protein sequence ID" value="KAF1982444.1"/>
    <property type="molecule type" value="Genomic_DNA"/>
</dbReference>
<dbReference type="Proteomes" id="UP000800041">
    <property type="component" value="Unassembled WGS sequence"/>
</dbReference>
<keyword evidence="4" id="KW-1185">Reference proteome</keyword>
<dbReference type="OrthoDB" id="408631at2759"/>
<sequence length="486" mass="53379">MPSPPPSLNEQSPTSARLQPPRPSVQRSQSSTARFLSQPISVQWRTALVRLPRAVPPLALKWTASDCSYPIIVDLPSRGKYKIPVYIFVPQKIDFTKPVSLPVVLDFHGGGFYLGSCLEQAPFCGMMANELNCIAISVDYRMGPIDQFPAALEDGEDVLRAILEPTAPGYPILRKAIIDKLLSDAKADAKTIRKAEARAAKKAFKAEKKALKKQGKKEISKTPNALALAPDADPSLAGTGEGPLSKTSSRVSELSSNPESTPSSSLPASRVPSRDPSRAPSRTPSIDISIDPTRVAISGFSSGGNLALNLGLSVHPPQLDSAWPCPFPSDHPSTIPLLLFYPSLDLHQLPSERTRPAHAPVPKGFWSETSDLLAPTYLPREQAGHPRASPGLADLEGLHDQARMLLVLPSNDSLAHQSEIWVKKVKEHRRGGDLRVERYEDMKHGWTQMPEGWLSDEEKRTRKDIFEKTLEFTRDLWGRDEMEVKG</sequence>
<dbReference type="InterPro" id="IPR029058">
    <property type="entry name" value="AB_hydrolase_fold"/>
</dbReference>
<dbReference type="Pfam" id="PF07859">
    <property type="entry name" value="Abhydrolase_3"/>
    <property type="match status" value="2"/>
</dbReference>
<feature type="region of interest" description="Disordered" evidence="1">
    <location>
        <begin position="209"/>
        <end position="287"/>
    </location>
</feature>
<evidence type="ECO:0000313" key="3">
    <source>
        <dbReference type="EMBL" id="KAF1982444.1"/>
    </source>
</evidence>
<feature type="region of interest" description="Disordered" evidence="1">
    <location>
        <begin position="1"/>
        <end position="32"/>
    </location>
</feature>
<reference evidence="3" key="1">
    <citation type="journal article" date="2020" name="Stud. Mycol.">
        <title>101 Dothideomycetes genomes: a test case for predicting lifestyles and emergence of pathogens.</title>
        <authorList>
            <person name="Haridas S."/>
            <person name="Albert R."/>
            <person name="Binder M."/>
            <person name="Bloem J."/>
            <person name="Labutti K."/>
            <person name="Salamov A."/>
            <person name="Andreopoulos B."/>
            <person name="Baker S."/>
            <person name="Barry K."/>
            <person name="Bills G."/>
            <person name="Bluhm B."/>
            <person name="Cannon C."/>
            <person name="Castanera R."/>
            <person name="Culley D."/>
            <person name="Daum C."/>
            <person name="Ezra D."/>
            <person name="Gonzalez J."/>
            <person name="Henrissat B."/>
            <person name="Kuo A."/>
            <person name="Liang C."/>
            <person name="Lipzen A."/>
            <person name="Lutzoni F."/>
            <person name="Magnuson J."/>
            <person name="Mondo S."/>
            <person name="Nolan M."/>
            <person name="Ohm R."/>
            <person name="Pangilinan J."/>
            <person name="Park H.-J."/>
            <person name="Ramirez L."/>
            <person name="Alfaro M."/>
            <person name="Sun H."/>
            <person name="Tritt A."/>
            <person name="Yoshinaga Y."/>
            <person name="Zwiers L.-H."/>
            <person name="Turgeon B."/>
            <person name="Goodwin S."/>
            <person name="Spatafora J."/>
            <person name="Crous P."/>
            <person name="Grigoriev I."/>
        </authorList>
    </citation>
    <scope>NUCLEOTIDE SEQUENCE</scope>
    <source>
        <strain evidence="3">CBS 113979</strain>
    </source>
</reference>
<feature type="domain" description="Alpha/beta hydrolase fold-3" evidence="2">
    <location>
        <begin position="104"/>
        <end position="166"/>
    </location>
</feature>
<dbReference type="PANTHER" id="PTHR23024">
    <property type="entry name" value="ARYLACETAMIDE DEACETYLASE"/>
    <property type="match status" value="1"/>
</dbReference>
<dbReference type="GO" id="GO:0016787">
    <property type="term" value="F:hydrolase activity"/>
    <property type="evidence" value="ECO:0007669"/>
    <property type="project" value="UniProtKB-KW"/>
</dbReference>
<feature type="compositionally biased region" description="Low complexity" evidence="1">
    <location>
        <begin position="252"/>
        <end position="267"/>
    </location>
</feature>
<dbReference type="SUPFAM" id="SSF53474">
    <property type="entry name" value="alpha/beta-Hydrolases"/>
    <property type="match status" value="1"/>
</dbReference>
<protein>
    <submittedName>
        <fullName evidence="3">Alpha/beta-hydrolase</fullName>
    </submittedName>
</protein>
<evidence type="ECO:0000259" key="2">
    <source>
        <dbReference type="Pfam" id="PF07859"/>
    </source>
</evidence>
<dbReference type="Gene3D" id="3.40.50.1820">
    <property type="entry name" value="alpha/beta hydrolase"/>
    <property type="match status" value="2"/>
</dbReference>
<name>A0A6G1GNQ4_9PEZI</name>
<gene>
    <name evidence="3" type="ORF">K402DRAFT_397531</name>
</gene>
<accession>A0A6G1GNQ4</accession>
<proteinExistence type="predicted"/>
<organism evidence="3 4">
    <name type="scientific">Aulographum hederae CBS 113979</name>
    <dbReference type="NCBI Taxonomy" id="1176131"/>
    <lineage>
        <taxon>Eukaryota</taxon>
        <taxon>Fungi</taxon>
        <taxon>Dikarya</taxon>
        <taxon>Ascomycota</taxon>
        <taxon>Pezizomycotina</taxon>
        <taxon>Dothideomycetes</taxon>
        <taxon>Pleosporomycetidae</taxon>
        <taxon>Aulographales</taxon>
        <taxon>Aulographaceae</taxon>
    </lineage>
</organism>
<dbReference type="PANTHER" id="PTHR23024:SF24">
    <property type="entry name" value="ALPHA_BETA HYDROLASE FOLD-3 DOMAIN-CONTAINING PROTEIN"/>
    <property type="match status" value="1"/>
</dbReference>
<evidence type="ECO:0000256" key="1">
    <source>
        <dbReference type="SAM" id="MobiDB-lite"/>
    </source>
</evidence>
<dbReference type="InterPro" id="IPR050466">
    <property type="entry name" value="Carboxylest/Gibb_receptor"/>
</dbReference>
<keyword evidence="3" id="KW-0378">Hydrolase</keyword>
<feature type="domain" description="Alpha/beta hydrolase fold-3" evidence="2">
    <location>
        <begin position="287"/>
        <end position="447"/>
    </location>
</feature>
<dbReference type="AlphaFoldDB" id="A0A6G1GNQ4"/>
<feature type="compositionally biased region" description="Low complexity" evidence="1">
    <location>
        <begin position="225"/>
        <end position="237"/>
    </location>
</feature>
<evidence type="ECO:0000313" key="4">
    <source>
        <dbReference type="Proteomes" id="UP000800041"/>
    </source>
</evidence>